<dbReference type="Gene3D" id="3.30.750.44">
    <property type="match status" value="1"/>
</dbReference>
<feature type="compositionally biased region" description="Basic and acidic residues" evidence="1">
    <location>
        <begin position="31"/>
        <end position="53"/>
    </location>
</feature>
<feature type="region of interest" description="Disordered" evidence="1">
    <location>
        <begin position="1"/>
        <end position="73"/>
    </location>
</feature>
<reference evidence="3" key="1">
    <citation type="submission" date="2018-08" db="EMBL/GenBank/DDBJ databases">
        <title>A genome reference for cultivated species of the human gut microbiota.</title>
        <authorList>
            <person name="Zou Y."/>
            <person name="Xue W."/>
            <person name="Luo G."/>
        </authorList>
    </citation>
    <scope>NUCLEOTIDE SEQUENCE [LARGE SCALE GENOMIC DNA]</scope>
    <source>
        <strain evidence="3">TF05-5AC</strain>
    </source>
</reference>
<protein>
    <recommendedName>
        <fullName evidence="2">Tail specific protease domain-containing protein</fullName>
    </recommendedName>
</protein>
<evidence type="ECO:0000313" key="4">
    <source>
        <dbReference type="Proteomes" id="UP000260812"/>
    </source>
</evidence>
<dbReference type="Pfam" id="PF03572">
    <property type="entry name" value="Peptidase_S41"/>
    <property type="match status" value="1"/>
</dbReference>
<feature type="domain" description="Tail specific protease" evidence="2">
    <location>
        <begin position="270"/>
        <end position="475"/>
    </location>
</feature>
<organism evidence="3 4">
    <name type="scientific">Eisenbergiella massiliensis</name>
    <dbReference type="NCBI Taxonomy" id="1720294"/>
    <lineage>
        <taxon>Bacteria</taxon>
        <taxon>Bacillati</taxon>
        <taxon>Bacillota</taxon>
        <taxon>Clostridia</taxon>
        <taxon>Lachnospirales</taxon>
        <taxon>Lachnospiraceae</taxon>
        <taxon>Eisenbergiella</taxon>
    </lineage>
</organism>
<feature type="region of interest" description="Disordered" evidence="1">
    <location>
        <begin position="461"/>
        <end position="481"/>
    </location>
</feature>
<dbReference type="Proteomes" id="UP000260812">
    <property type="component" value="Unassembled WGS sequence"/>
</dbReference>
<proteinExistence type="predicted"/>
<dbReference type="AlphaFoldDB" id="A0A3E3HYJ6"/>
<keyword evidence="4" id="KW-1185">Reference proteome</keyword>
<accession>A0A3E3HYJ6</accession>
<name>A0A3E3HYJ6_9FIRM</name>
<sequence>MLNGCKADSTAERPAADSVTALDSVAQTGDNKAEDKKAEESAVKESATKKNTAEETAVGESAGESSGQPPETEEGITVIGEFARLSAEEGNWKGLTTEEKLEDFDFLYQTLKENYPYWNLAERTQNIDLEEQYRICREKIKNSETDMQLFTNIQGFVGPCGGIGHLQLVIENWADDYSNLDGISEDLLPLMRKISDAYANDTSVAAYEKIEKSFQKAWEKVQAYYEEQGMSDLLQSDPGSMAQEDETGDTILLDSGETDNLLYGIIEEGKTAYIKIRFFDMDYYEEDRKILTGLYEKYSDYENVIFDLTDNGGGGMPYFDDIIMAPNIDHTCTADTYQFVKNGSYNRKFMDFSEYKPVSEVPELPRLNQEDLSGLDLFVADTYKVEPSGEKKALKGKLWMLVNENVYSSSEYAAMFTKATGFATLVGRTTGGDGIGSEPLPIVLKNSGLIVRYSPVYGTTPDGAGSEEFGTEPDILSPEGESPLETCLKAIG</sequence>
<evidence type="ECO:0000259" key="2">
    <source>
        <dbReference type="Pfam" id="PF03572"/>
    </source>
</evidence>
<comment type="caution">
    <text evidence="3">The sequence shown here is derived from an EMBL/GenBank/DDBJ whole genome shotgun (WGS) entry which is preliminary data.</text>
</comment>
<dbReference type="Gene3D" id="3.90.226.10">
    <property type="entry name" value="2-enoyl-CoA Hydratase, Chain A, domain 1"/>
    <property type="match status" value="1"/>
</dbReference>
<dbReference type="GO" id="GO:0008236">
    <property type="term" value="F:serine-type peptidase activity"/>
    <property type="evidence" value="ECO:0007669"/>
    <property type="project" value="InterPro"/>
</dbReference>
<evidence type="ECO:0000256" key="1">
    <source>
        <dbReference type="SAM" id="MobiDB-lite"/>
    </source>
</evidence>
<evidence type="ECO:0000313" key="3">
    <source>
        <dbReference type="EMBL" id="RGE56901.1"/>
    </source>
</evidence>
<dbReference type="SUPFAM" id="SSF52096">
    <property type="entry name" value="ClpP/crotonase"/>
    <property type="match status" value="1"/>
</dbReference>
<gene>
    <name evidence="3" type="ORF">DXC51_22115</name>
</gene>
<dbReference type="InterPro" id="IPR005151">
    <property type="entry name" value="Tail-specific_protease"/>
</dbReference>
<dbReference type="InterPro" id="IPR029045">
    <property type="entry name" value="ClpP/crotonase-like_dom_sf"/>
</dbReference>
<dbReference type="GO" id="GO:0006508">
    <property type="term" value="P:proteolysis"/>
    <property type="evidence" value="ECO:0007669"/>
    <property type="project" value="InterPro"/>
</dbReference>
<dbReference type="EMBL" id="QVLV01000020">
    <property type="protein sequence ID" value="RGE56901.1"/>
    <property type="molecule type" value="Genomic_DNA"/>
</dbReference>